<evidence type="ECO:0000313" key="1">
    <source>
        <dbReference type="EMBL" id="JAR96655.1"/>
    </source>
</evidence>
<dbReference type="EMBL" id="GEMB01006694">
    <property type="protein sequence ID" value="JAR96655.1"/>
    <property type="molecule type" value="Transcribed_RNA"/>
</dbReference>
<organism evidence="1">
    <name type="scientific">Triatoma infestans</name>
    <name type="common">Assassin bug</name>
    <dbReference type="NCBI Taxonomy" id="30076"/>
    <lineage>
        <taxon>Eukaryota</taxon>
        <taxon>Metazoa</taxon>
        <taxon>Ecdysozoa</taxon>
        <taxon>Arthropoda</taxon>
        <taxon>Hexapoda</taxon>
        <taxon>Insecta</taxon>
        <taxon>Pterygota</taxon>
        <taxon>Neoptera</taxon>
        <taxon>Paraneoptera</taxon>
        <taxon>Hemiptera</taxon>
        <taxon>Heteroptera</taxon>
        <taxon>Panheteroptera</taxon>
        <taxon>Cimicomorpha</taxon>
        <taxon>Reduviidae</taxon>
        <taxon>Triatominae</taxon>
        <taxon>Triatoma</taxon>
    </lineage>
</organism>
<protein>
    <submittedName>
        <fullName evidence="1">Protein takeout-like protein</fullName>
    </submittedName>
</protein>
<name>A0A161MAW0_TRIIF</name>
<reference evidence="1" key="2">
    <citation type="journal article" date="2017" name="J. Med. Entomol.">
        <title>Transcriptome Analysis of the Triatoma infestans (Hemiptera: Reduviidae) Integument.</title>
        <authorList>
            <person name="Calderon-Fernandez G.M."/>
            <person name="Moriconi D.E."/>
            <person name="Dulbecco A.B."/>
            <person name="Juarez M.P."/>
        </authorList>
    </citation>
    <scope>NUCLEOTIDE SEQUENCE</scope>
    <source>
        <strain evidence="1">Int1</strain>
        <tissue evidence="1">Integument</tissue>
    </source>
</reference>
<dbReference type="InterPro" id="IPR038606">
    <property type="entry name" value="To_sf"/>
</dbReference>
<accession>A0A161MAW0</accession>
<feature type="non-terminal residue" evidence="1">
    <location>
        <position position="1"/>
    </location>
</feature>
<dbReference type="PANTHER" id="PTHR11008:SF32">
    <property type="entry name" value="CIRCADIAN CLOCK-CONTROLLED PROTEIN DAYWAKE-RELATED"/>
    <property type="match status" value="1"/>
</dbReference>
<dbReference type="AlphaFoldDB" id="A0A161MAW0"/>
<dbReference type="GO" id="GO:0005615">
    <property type="term" value="C:extracellular space"/>
    <property type="evidence" value="ECO:0007669"/>
    <property type="project" value="TreeGrafter"/>
</dbReference>
<dbReference type="Pfam" id="PF06585">
    <property type="entry name" value="JHBP"/>
    <property type="match status" value="1"/>
</dbReference>
<sequence>KTTNQLLLKILEKDNKKYYEIISFELDVGAESMTMNFSNLCDGNQVLGNQTNQFLNENWKTILQAVNNESLTAAFGPIFKDIGNKVFSKVPKDKINPSENSD</sequence>
<dbReference type="Gene3D" id="3.15.10.30">
    <property type="entry name" value="Haemolymph juvenile hormone binding protein"/>
    <property type="match status" value="1"/>
</dbReference>
<dbReference type="InterPro" id="IPR010562">
    <property type="entry name" value="Haemolymph_juvenile_hormone-bd"/>
</dbReference>
<dbReference type="PANTHER" id="PTHR11008">
    <property type="entry name" value="PROTEIN TAKEOUT-LIKE PROTEIN"/>
    <property type="match status" value="1"/>
</dbReference>
<reference evidence="1" key="1">
    <citation type="submission" date="2016-04" db="EMBL/GenBank/DDBJ databases">
        <authorList>
            <person name="Calderon-Fernandez G.M.Sr."/>
        </authorList>
    </citation>
    <scope>NUCLEOTIDE SEQUENCE</scope>
    <source>
        <strain evidence="1">Int1</strain>
        <tissue evidence="1">Integument</tissue>
    </source>
</reference>
<proteinExistence type="predicted"/>